<sequence>MSNYDPNAQAYGGYGYGQATAVQQAQVDQGLRSYMVGVYNYMMLGLAITGFAALGIYMLSVTGDASLAARGARGGAMAVSAGQFLTPFGAFLFASWFKFVVILAPLGVVMLLSFRADRLSATSAQMMFWLYAALIGVSMTTILLVYAHTSVARVFFITAASFGALSLWGYTTKRDLSGMGTFLMMGLFGLIIASLVNIGIAAFTGTPSTMLQWIISVVGVLVFAGLTAYDTQNIKNEYIYSLAYAQDGSLVQKAAIFGALQLYMDFVGMFQFLMSILGSRE</sequence>
<evidence type="ECO:0000256" key="3">
    <source>
        <dbReference type="ARBA" id="ARBA00022692"/>
    </source>
</evidence>
<organism evidence="7 8">
    <name type="scientific">Phreatobacter stygius</name>
    <dbReference type="NCBI Taxonomy" id="1940610"/>
    <lineage>
        <taxon>Bacteria</taxon>
        <taxon>Pseudomonadati</taxon>
        <taxon>Pseudomonadota</taxon>
        <taxon>Alphaproteobacteria</taxon>
        <taxon>Hyphomicrobiales</taxon>
        <taxon>Phreatobacteraceae</taxon>
        <taxon>Phreatobacter</taxon>
    </lineage>
</organism>
<keyword evidence="8" id="KW-1185">Reference proteome</keyword>
<dbReference type="KEGG" id="pstg:E8M01_10240"/>
<protein>
    <submittedName>
        <fullName evidence="7">Bax inhibitor-1/YccA family protein</fullName>
    </submittedName>
</protein>
<name>A0A4D7AYV6_9HYPH</name>
<feature type="transmembrane region" description="Helical" evidence="6">
    <location>
        <begin position="126"/>
        <end position="146"/>
    </location>
</feature>
<evidence type="ECO:0000256" key="6">
    <source>
        <dbReference type="RuleBase" id="RU004379"/>
    </source>
</evidence>
<comment type="subcellular location">
    <subcellularLocation>
        <location evidence="1">Membrane</location>
        <topology evidence="1">Multi-pass membrane protein</topology>
    </subcellularLocation>
</comment>
<evidence type="ECO:0000313" key="8">
    <source>
        <dbReference type="Proteomes" id="UP000298781"/>
    </source>
</evidence>
<comment type="similarity">
    <text evidence="2 6">Belongs to the BI1 family.</text>
</comment>
<evidence type="ECO:0000256" key="1">
    <source>
        <dbReference type="ARBA" id="ARBA00004141"/>
    </source>
</evidence>
<gene>
    <name evidence="7" type="ORF">E8M01_10240</name>
</gene>
<keyword evidence="4 6" id="KW-1133">Transmembrane helix</keyword>
<feature type="transmembrane region" description="Helical" evidence="6">
    <location>
        <begin position="38"/>
        <end position="59"/>
    </location>
</feature>
<feature type="transmembrane region" description="Helical" evidence="6">
    <location>
        <begin position="152"/>
        <end position="170"/>
    </location>
</feature>
<dbReference type="PANTHER" id="PTHR23291:SF50">
    <property type="entry name" value="PROTEIN LIFEGUARD 4"/>
    <property type="match status" value="1"/>
</dbReference>
<dbReference type="Pfam" id="PF01027">
    <property type="entry name" value="Bax1-I"/>
    <property type="match status" value="1"/>
</dbReference>
<dbReference type="Proteomes" id="UP000298781">
    <property type="component" value="Chromosome"/>
</dbReference>
<proteinExistence type="inferred from homology"/>
<evidence type="ECO:0000256" key="2">
    <source>
        <dbReference type="ARBA" id="ARBA00010350"/>
    </source>
</evidence>
<feature type="transmembrane region" description="Helical" evidence="6">
    <location>
        <begin position="182"/>
        <end position="204"/>
    </location>
</feature>
<keyword evidence="3 6" id="KW-0812">Transmembrane</keyword>
<dbReference type="CDD" id="cd10432">
    <property type="entry name" value="BI-1-like_bacterial"/>
    <property type="match status" value="1"/>
</dbReference>
<dbReference type="InterPro" id="IPR006214">
    <property type="entry name" value="Bax_inhibitor_1-related"/>
</dbReference>
<feature type="transmembrane region" description="Helical" evidence="6">
    <location>
        <begin position="96"/>
        <end position="114"/>
    </location>
</feature>
<feature type="transmembrane region" description="Helical" evidence="6">
    <location>
        <begin position="210"/>
        <end position="229"/>
    </location>
</feature>
<evidence type="ECO:0000313" key="7">
    <source>
        <dbReference type="EMBL" id="QCI64575.1"/>
    </source>
</evidence>
<keyword evidence="5 6" id="KW-0472">Membrane</keyword>
<dbReference type="RefSeq" id="WP_136960027.1">
    <property type="nucleotide sequence ID" value="NZ_CP039690.1"/>
</dbReference>
<dbReference type="PANTHER" id="PTHR23291">
    <property type="entry name" value="BAX INHIBITOR-RELATED"/>
    <property type="match status" value="1"/>
</dbReference>
<dbReference type="AlphaFoldDB" id="A0A4D7AYV6"/>
<dbReference type="GO" id="GO:0005886">
    <property type="term" value="C:plasma membrane"/>
    <property type="evidence" value="ECO:0007669"/>
    <property type="project" value="TreeGrafter"/>
</dbReference>
<evidence type="ECO:0000256" key="4">
    <source>
        <dbReference type="ARBA" id="ARBA00022989"/>
    </source>
</evidence>
<evidence type="ECO:0000256" key="5">
    <source>
        <dbReference type="ARBA" id="ARBA00023136"/>
    </source>
</evidence>
<accession>A0A4D7AYV6</accession>
<reference evidence="7 8" key="1">
    <citation type="submission" date="2019-04" db="EMBL/GenBank/DDBJ databases">
        <title>Phreatobacter aquaticus sp. nov.</title>
        <authorList>
            <person name="Choi A."/>
        </authorList>
    </citation>
    <scope>NUCLEOTIDE SEQUENCE [LARGE SCALE GENOMIC DNA]</scope>
    <source>
        <strain evidence="7 8">KCTC 52518</strain>
    </source>
</reference>
<dbReference type="OrthoDB" id="9793828at2"/>
<dbReference type="EMBL" id="CP039690">
    <property type="protein sequence ID" value="QCI64575.1"/>
    <property type="molecule type" value="Genomic_DNA"/>
</dbReference>